<dbReference type="Pfam" id="PF01471">
    <property type="entry name" value="PG_binding_1"/>
    <property type="match status" value="1"/>
</dbReference>
<evidence type="ECO:0008006" key="12">
    <source>
        <dbReference type="Google" id="ProtNLM"/>
    </source>
</evidence>
<feature type="binding site" evidence="6">
    <location>
        <position position="187"/>
    </location>
    <ligand>
        <name>Zn(2+)</name>
        <dbReference type="ChEBI" id="CHEBI:29105"/>
        <label>1</label>
    </ligand>
</feature>
<evidence type="ECO:0000256" key="5">
    <source>
        <dbReference type="ARBA" id="ARBA00023049"/>
    </source>
</evidence>
<dbReference type="PANTHER" id="PTHR10201">
    <property type="entry name" value="MATRIX METALLOPROTEINASE"/>
    <property type="match status" value="1"/>
</dbReference>
<dbReference type="InterPro" id="IPR001818">
    <property type="entry name" value="Pept_M10_metallopeptidase"/>
</dbReference>
<name>A0A3P8HMN9_9TREM</name>
<feature type="region of interest" description="Disordered" evidence="7">
    <location>
        <begin position="1"/>
        <end position="24"/>
    </location>
</feature>
<feature type="binding site" evidence="6">
    <location>
        <position position="194"/>
    </location>
    <ligand>
        <name>Ca(2+)</name>
        <dbReference type="ChEBI" id="CHEBI:29108"/>
        <label>3</label>
    </ligand>
</feature>
<evidence type="ECO:0000259" key="8">
    <source>
        <dbReference type="Pfam" id="PF00413"/>
    </source>
</evidence>
<dbReference type="Gene3D" id="3.40.390.10">
    <property type="entry name" value="Collagenase (Catalytic Domain)"/>
    <property type="match status" value="1"/>
</dbReference>
<organism evidence="10 11">
    <name type="scientific">Echinostoma caproni</name>
    <dbReference type="NCBI Taxonomy" id="27848"/>
    <lineage>
        <taxon>Eukaryota</taxon>
        <taxon>Metazoa</taxon>
        <taxon>Spiralia</taxon>
        <taxon>Lophotrochozoa</taxon>
        <taxon>Platyhelminthes</taxon>
        <taxon>Trematoda</taxon>
        <taxon>Digenea</taxon>
        <taxon>Plagiorchiida</taxon>
        <taxon>Echinostomata</taxon>
        <taxon>Echinostomatoidea</taxon>
        <taxon>Echinostomatidae</taxon>
        <taxon>Echinostoma</taxon>
    </lineage>
</organism>
<evidence type="ECO:0000256" key="1">
    <source>
        <dbReference type="ARBA" id="ARBA00022670"/>
    </source>
</evidence>
<dbReference type="OrthoDB" id="406838at2759"/>
<feature type="domain" description="Peptidoglycan binding-like" evidence="9">
    <location>
        <begin position="46"/>
        <end position="71"/>
    </location>
</feature>
<feature type="domain" description="Peptidase M10 metallopeptidase" evidence="8">
    <location>
        <begin position="124"/>
        <end position="244"/>
    </location>
</feature>
<dbReference type="Proteomes" id="UP000272942">
    <property type="component" value="Unassembled WGS sequence"/>
</dbReference>
<comment type="cofactor">
    <cofactor evidence="6">
        <name>Zn(2+)</name>
        <dbReference type="ChEBI" id="CHEBI:29105"/>
    </cofactor>
    <text evidence="6">Binds 2 Zn(2+) ions per subunit.</text>
</comment>
<dbReference type="AlphaFoldDB" id="A0A3P8HMN9"/>
<protein>
    <recommendedName>
        <fullName evidence="12">Peptidase metallopeptidase domain-containing protein</fullName>
    </recommendedName>
</protein>
<evidence type="ECO:0000256" key="4">
    <source>
        <dbReference type="ARBA" id="ARBA00022833"/>
    </source>
</evidence>
<evidence type="ECO:0000313" key="10">
    <source>
        <dbReference type="EMBL" id="VDP91990.1"/>
    </source>
</evidence>
<evidence type="ECO:0000259" key="9">
    <source>
        <dbReference type="Pfam" id="PF01471"/>
    </source>
</evidence>
<feature type="binding site" evidence="6">
    <location>
        <position position="195"/>
    </location>
    <ligand>
        <name>Ca(2+)</name>
        <dbReference type="ChEBI" id="CHEBI:29108"/>
        <label>3</label>
    </ligand>
</feature>
<evidence type="ECO:0000256" key="6">
    <source>
        <dbReference type="PIRSR" id="PIRSR621190-2"/>
    </source>
</evidence>
<feature type="binding site" evidence="6">
    <location>
        <position position="177"/>
    </location>
    <ligand>
        <name>Ca(2+)</name>
        <dbReference type="ChEBI" id="CHEBI:29108"/>
        <label>2</label>
    </ligand>
</feature>
<keyword evidence="5" id="KW-0482">Metalloprotease</keyword>
<dbReference type="InterPro" id="IPR024079">
    <property type="entry name" value="MetalloPept_cat_dom_sf"/>
</dbReference>
<dbReference type="GO" id="GO:0008270">
    <property type="term" value="F:zinc ion binding"/>
    <property type="evidence" value="ECO:0007669"/>
    <property type="project" value="InterPro"/>
</dbReference>
<dbReference type="GO" id="GO:0004222">
    <property type="term" value="F:metalloendopeptidase activity"/>
    <property type="evidence" value="ECO:0007669"/>
    <property type="project" value="InterPro"/>
</dbReference>
<dbReference type="SUPFAM" id="SSF55486">
    <property type="entry name" value="Metalloproteases ('zincins'), catalytic domain"/>
    <property type="match status" value="1"/>
</dbReference>
<feature type="binding site" evidence="6">
    <location>
        <position position="224"/>
    </location>
    <ligand>
        <name>Ca(2+)</name>
        <dbReference type="ChEBI" id="CHEBI:29108"/>
        <label>3</label>
    </ligand>
</feature>
<feature type="binding site" description="in inhibited form" evidence="6">
    <location>
        <position position="76"/>
    </location>
    <ligand>
        <name>Zn(2+)</name>
        <dbReference type="ChEBI" id="CHEBI:29105"/>
        <label>2</label>
        <note>catalytic</note>
    </ligand>
</feature>
<feature type="binding site" evidence="6">
    <location>
        <position position="219"/>
    </location>
    <ligand>
        <name>Zn(2+)</name>
        <dbReference type="ChEBI" id="CHEBI:29105"/>
        <label>1</label>
    </ligand>
</feature>
<reference evidence="10 11" key="1">
    <citation type="submission" date="2018-11" db="EMBL/GenBank/DDBJ databases">
        <authorList>
            <consortium name="Pathogen Informatics"/>
        </authorList>
    </citation>
    <scope>NUCLEOTIDE SEQUENCE [LARGE SCALE GENOMIC DNA]</scope>
    <source>
        <strain evidence="10 11">Egypt</strain>
    </source>
</reference>
<keyword evidence="4 6" id="KW-0862">Zinc</keyword>
<dbReference type="EMBL" id="UZAN01058344">
    <property type="protein sequence ID" value="VDP91990.1"/>
    <property type="molecule type" value="Genomic_DNA"/>
</dbReference>
<feature type="binding site" evidence="6">
    <location>
        <position position="224"/>
    </location>
    <ligand>
        <name>Ca(2+)</name>
        <dbReference type="ChEBI" id="CHEBI:29108"/>
        <label>1</label>
    </ligand>
</feature>
<dbReference type="Pfam" id="PF00413">
    <property type="entry name" value="Peptidase_M10"/>
    <property type="match status" value="1"/>
</dbReference>
<proteinExistence type="predicted"/>
<dbReference type="SUPFAM" id="SSF47090">
    <property type="entry name" value="PGBD-like"/>
    <property type="match status" value="1"/>
</dbReference>
<keyword evidence="3" id="KW-0378">Hydrolase</keyword>
<feature type="binding site" evidence="6">
    <location>
        <position position="222"/>
    </location>
    <ligand>
        <name>Ca(2+)</name>
        <dbReference type="ChEBI" id="CHEBI:29108"/>
        <label>1</label>
    </ligand>
</feature>
<feature type="binding site" evidence="6">
    <location>
        <position position="217"/>
    </location>
    <ligand>
        <name>Ca(2+)</name>
        <dbReference type="ChEBI" id="CHEBI:29108"/>
        <label>2</label>
    </ligand>
</feature>
<accession>A0A3P8HMN9</accession>
<keyword evidence="6" id="KW-0106">Calcium</keyword>
<dbReference type="GO" id="GO:0031012">
    <property type="term" value="C:extracellular matrix"/>
    <property type="evidence" value="ECO:0007669"/>
    <property type="project" value="InterPro"/>
</dbReference>
<comment type="cofactor">
    <cofactor evidence="6">
        <name>Ca(2+)</name>
        <dbReference type="ChEBI" id="CHEBI:29108"/>
    </cofactor>
    <text evidence="6">Can bind about 5 Ca(2+) ions per subunit.</text>
</comment>
<evidence type="ECO:0000256" key="2">
    <source>
        <dbReference type="ARBA" id="ARBA00022723"/>
    </source>
</evidence>
<feature type="binding site" evidence="6">
    <location>
        <position position="189"/>
    </location>
    <ligand>
        <name>Zn(2+)</name>
        <dbReference type="ChEBI" id="CHEBI:29105"/>
        <label>1</label>
    </ligand>
</feature>
<dbReference type="PANTHER" id="PTHR10201:SF323">
    <property type="entry name" value="MATRIX METALLOPROTEINASE-21"/>
    <property type="match status" value="1"/>
</dbReference>
<evidence type="ECO:0000313" key="11">
    <source>
        <dbReference type="Proteomes" id="UP000272942"/>
    </source>
</evidence>
<gene>
    <name evidence="10" type="ORF">ECPE_LOCUS14718</name>
</gene>
<sequence>MRYGYIDSDESNANPIDVESDPRKSKWSAYEAHNGSLMDPPKEYVSGLKQFQQRYGLPVTGELDATTSALLTAPRCGNPDQPIFNRTRMPQFHVRQRTPVGEASASERRLRRTKRYLIGDEKMKWTKKKLTWQIRNYPSHSLSRVRTHAVFQHTFNMWSKVVDLDFVEEKDYSKSPDIEIIFGAEKHGDSIPFDGPGGVLAHAFYPTPDDVYSFAGDAHFDDAETWNDGPHKGELKLLTSMMHQCLICVLESNLHCRTICLLISLSIL</sequence>
<evidence type="ECO:0000256" key="3">
    <source>
        <dbReference type="ARBA" id="ARBA00022801"/>
    </source>
</evidence>
<keyword evidence="1" id="KW-0645">Protease</keyword>
<dbReference type="InterPro" id="IPR002477">
    <property type="entry name" value="Peptidoglycan-bd-like"/>
</dbReference>
<dbReference type="PRINTS" id="PR00138">
    <property type="entry name" value="MATRIXIN"/>
</dbReference>
<feature type="binding site" evidence="6">
    <location>
        <position position="202"/>
    </location>
    <ligand>
        <name>Zn(2+)</name>
        <dbReference type="ChEBI" id="CHEBI:29105"/>
        <label>1</label>
    </ligand>
</feature>
<keyword evidence="11" id="KW-1185">Reference proteome</keyword>
<evidence type="ECO:0000256" key="7">
    <source>
        <dbReference type="SAM" id="MobiDB-lite"/>
    </source>
</evidence>
<keyword evidence="2 6" id="KW-0479">Metal-binding</keyword>
<dbReference type="InterPro" id="IPR021190">
    <property type="entry name" value="Pept_M10A"/>
</dbReference>
<feature type="binding site" evidence="6">
    <location>
        <position position="221"/>
    </location>
    <ligand>
        <name>Ca(2+)</name>
        <dbReference type="ChEBI" id="CHEBI:29108"/>
        <label>3</label>
    </ligand>
</feature>
<dbReference type="InterPro" id="IPR036365">
    <property type="entry name" value="PGBD-like_sf"/>
</dbReference>
<dbReference type="GO" id="GO:0006508">
    <property type="term" value="P:proteolysis"/>
    <property type="evidence" value="ECO:0007669"/>
    <property type="project" value="UniProtKB-KW"/>
</dbReference>